<proteinExistence type="inferred from homology"/>
<evidence type="ECO:0008006" key="10">
    <source>
        <dbReference type="Google" id="ProtNLM"/>
    </source>
</evidence>
<evidence type="ECO:0000256" key="5">
    <source>
        <dbReference type="ARBA" id="ARBA00023237"/>
    </source>
</evidence>
<evidence type="ECO:0000313" key="9">
    <source>
        <dbReference type="Proteomes" id="UP000031980"/>
    </source>
</evidence>
<reference evidence="8 9" key="1">
    <citation type="submission" date="2014-07" db="EMBL/GenBank/DDBJ databases">
        <title>Porphyromonadaceae bacterium OUH 308042 = ATCC BAA-2681 = DSM 28342 draft genome.</title>
        <authorList>
            <person name="Sydenham T.V."/>
            <person name="Hasman H."/>
            <person name="Justensen U.S."/>
        </authorList>
    </citation>
    <scope>NUCLEOTIDE SEQUENCE [LARGE SCALE GENOMIC DNA]</scope>
    <source>
        <strain evidence="8 9">OUH 308042</strain>
    </source>
</reference>
<keyword evidence="5" id="KW-0998">Cell outer membrane</keyword>
<keyword evidence="4" id="KW-0472">Membrane</keyword>
<dbReference type="AlphaFoldDB" id="A0A0C3MHM1"/>
<evidence type="ECO:0000256" key="2">
    <source>
        <dbReference type="ARBA" id="ARBA00006275"/>
    </source>
</evidence>
<comment type="similarity">
    <text evidence="2">Belongs to the SusD family.</text>
</comment>
<evidence type="ECO:0000256" key="1">
    <source>
        <dbReference type="ARBA" id="ARBA00004442"/>
    </source>
</evidence>
<evidence type="ECO:0000313" key="8">
    <source>
        <dbReference type="EMBL" id="KIO46088.1"/>
    </source>
</evidence>
<feature type="domain" description="RagB/SusD" evidence="6">
    <location>
        <begin position="247"/>
        <end position="473"/>
    </location>
</feature>
<dbReference type="EMBL" id="JPIU01000036">
    <property type="protein sequence ID" value="KIO46088.1"/>
    <property type="molecule type" value="Genomic_DNA"/>
</dbReference>
<organism evidence="8 9">
    <name type="scientific">Sanguibacteroides justesenii</name>
    <dbReference type="NCBI Taxonomy" id="1547597"/>
    <lineage>
        <taxon>Bacteria</taxon>
        <taxon>Pseudomonadati</taxon>
        <taxon>Bacteroidota</taxon>
        <taxon>Bacteroidia</taxon>
        <taxon>Bacteroidales</taxon>
        <taxon>Porphyromonadaceae</taxon>
        <taxon>Sanguibacteroides</taxon>
    </lineage>
</organism>
<evidence type="ECO:0000259" key="6">
    <source>
        <dbReference type="Pfam" id="PF07980"/>
    </source>
</evidence>
<evidence type="ECO:0000259" key="7">
    <source>
        <dbReference type="Pfam" id="PF14322"/>
    </source>
</evidence>
<feature type="domain" description="SusD-like N-terminal" evidence="7">
    <location>
        <begin position="21"/>
        <end position="212"/>
    </location>
</feature>
<dbReference type="Gene3D" id="1.25.40.390">
    <property type="match status" value="1"/>
</dbReference>
<dbReference type="Pfam" id="PF07980">
    <property type="entry name" value="SusD_RagB"/>
    <property type="match status" value="1"/>
</dbReference>
<dbReference type="InterPro" id="IPR012944">
    <property type="entry name" value="SusD_RagB_dom"/>
</dbReference>
<dbReference type="Pfam" id="PF14322">
    <property type="entry name" value="SusD-like_3"/>
    <property type="match status" value="1"/>
</dbReference>
<keyword evidence="9" id="KW-1185">Reference proteome</keyword>
<dbReference type="RefSeq" id="WP_041504876.1">
    <property type="nucleotide sequence ID" value="NZ_JPIU01000036.1"/>
</dbReference>
<dbReference type="GO" id="GO:0009279">
    <property type="term" value="C:cell outer membrane"/>
    <property type="evidence" value="ECO:0007669"/>
    <property type="project" value="UniProtKB-SubCell"/>
</dbReference>
<sequence>MKLKKFLIICILPIVLNSCNDWLDVDPQDTVTEEELFSTYEGYRNALHGVYRQMSSYDMYGQEMSWGLVDVMGQLYYKSRFKSSTAYRKIADSYAYTDKRVKPITESIWTKTYNCIANCNNLITKLQTTDPLIFPGAQEEKNLIEGEALALRALLHFDMLRLFAPSPEAAKNDDRGYIPYFSKYPSTFEPDRTVTEILNLVEQDLLKAKNLVGSFDTIPAHVDMLNMAQYRYYLSGESSYVPKDLFYRYRGYRMNYYAVTALLARVYNYMGKHEEAYKQANEVIDAAYGSWDTKVYSFTDAYDVESNKDRKMYEEIIFTLSNTLLLDRYKSVNNYNDNSIEFTLMTKTTDLKTMFDDRGDCRGNAVTELIGSYRACNKLLEPTGSAGNYSRSADMIPMIRLGEMYYIKAEYLFRNNDKTEALKTLDDLREARGCEREGLNNKINDLDSFLEELIKEAKREFMQEGQLFYYYKRLNIKPVRTMPDNGFVIPLPDNELIN</sequence>
<evidence type="ECO:0000256" key="4">
    <source>
        <dbReference type="ARBA" id="ARBA00023136"/>
    </source>
</evidence>
<comment type="subcellular location">
    <subcellularLocation>
        <location evidence="1">Cell outer membrane</location>
    </subcellularLocation>
</comment>
<dbReference type="SUPFAM" id="SSF48452">
    <property type="entry name" value="TPR-like"/>
    <property type="match status" value="1"/>
</dbReference>
<dbReference type="InterPro" id="IPR033985">
    <property type="entry name" value="SusD-like_N"/>
</dbReference>
<name>A0A0C3MHM1_9PORP</name>
<protein>
    <recommendedName>
        <fullName evidence="10">RagB/SusD family nutrient uptake outer membrane protein</fullName>
    </recommendedName>
</protein>
<comment type="caution">
    <text evidence="8">The sequence shown here is derived from an EMBL/GenBank/DDBJ whole genome shotgun (WGS) entry which is preliminary data.</text>
</comment>
<keyword evidence="3" id="KW-0732">Signal</keyword>
<gene>
    <name evidence="8" type="ORF">BA92_03215</name>
</gene>
<evidence type="ECO:0000256" key="3">
    <source>
        <dbReference type="ARBA" id="ARBA00022729"/>
    </source>
</evidence>
<accession>A0A0C3MHM1</accession>
<dbReference type="InterPro" id="IPR011990">
    <property type="entry name" value="TPR-like_helical_dom_sf"/>
</dbReference>
<dbReference type="Proteomes" id="UP000031980">
    <property type="component" value="Unassembled WGS sequence"/>
</dbReference>